<evidence type="ECO:0000313" key="12">
    <source>
        <dbReference type="Proteomes" id="UP001179600"/>
    </source>
</evidence>
<evidence type="ECO:0000256" key="3">
    <source>
        <dbReference type="ARBA" id="ARBA00009948"/>
    </source>
</evidence>
<feature type="binding site" evidence="9">
    <location>
        <position position="310"/>
    </location>
    <ligand>
        <name>3-phosphoshikimate</name>
        <dbReference type="ChEBI" id="CHEBI:145989"/>
    </ligand>
</feature>
<proteinExistence type="inferred from homology"/>
<sequence length="426" mass="45949">MTDSKFSKRIKGTIRVPGDKSISHRALLLGAMAEGCTEIEGLLMAEDVQSSIHLCRSLGVEVTQSEKITWVKSKGYKKFQTVKAPIDVGNSGTTMRLGWGMLAGQGEDYTLTGDESLNNRPMARVLEPLSSMGIDWKSLAKQGCAPITLKGVDTLRPLFYRMPIPSAQVKSALILAALQAEGLSVIEEPVASRNHTEEMLPLFGGCLEVADKQIRIEGPQSLNGTTLNIPGDFSSAAFFIVASLILPGSELILRQIGLNPTRTGLLTVIEKMGGTYQIVDEEVGMGTLKVRHTRLTGTIIMGELIPTLIDEIPIIALMATQAHGETIIADASELKVKETNRIDATVTMLQRLGANIISTEDGMIVKGPTPLHGGVVSSCGDHRIGMMLAIAQLLTSETIEIEEKEAINISYPDFLNDLDNVTEVLT</sequence>
<feature type="binding site" evidence="9">
    <location>
        <position position="120"/>
    </location>
    <ligand>
        <name>phosphoenolpyruvate</name>
        <dbReference type="ChEBI" id="CHEBI:58702"/>
    </ligand>
</feature>
<feature type="binding site" evidence="9">
    <location>
        <position position="168"/>
    </location>
    <ligand>
        <name>phosphoenolpyruvate</name>
        <dbReference type="ChEBI" id="CHEBI:58702"/>
    </ligand>
</feature>
<dbReference type="Proteomes" id="UP001179600">
    <property type="component" value="Chromosome"/>
</dbReference>
<evidence type="ECO:0000256" key="2">
    <source>
        <dbReference type="ARBA" id="ARBA00004811"/>
    </source>
</evidence>
<protein>
    <recommendedName>
        <fullName evidence="9">3-phosphoshikimate 1-carboxyvinyltransferase</fullName>
        <ecNumber evidence="9">2.5.1.19</ecNumber>
    </recommendedName>
    <alternativeName>
        <fullName evidence="9">5-enolpyruvylshikimate-3-phosphate synthase</fullName>
        <shortName evidence="9">EPSP synthase</shortName>
        <shortName evidence="9">EPSPS</shortName>
    </alternativeName>
</protein>
<dbReference type="InterPro" id="IPR001986">
    <property type="entry name" value="Enolpyruvate_Tfrase_dom"/>
</dbReference>
<evidence type="ECO:0000256" key="4">
    <source>
        <dbReference type="ARBA" id="ARBA00022490"/>
    </source>
</evidence>
<comment type="catalytic activity">
    <reaction evidence="8">
        <text>3-phosphoshikimate + phosphoenolpyruvate = 5-O-(1-carboxyvinyl)-3-phosphoshikimate + phosphate</text>
        <dbReference type="Rhea" id="RHEA:21256"/>
        <dbReference type="ChEBI" id="CHEBI:43474"/>
        <dbReference type="ChEBI" id="CHEBI:57701"/>
        <dbReference type="ChEBI" id="CHEBI:58702"/>
        <dbReference type="ChEBI" id="CHEBI:145989"/>
        <dbReference type="EC" id="2.5.1.19"/>
    </reaction>
    <physiologicalReaction direction="left-to-right" evidence="8">
        <dbReference type="Rhea" id="RHEA:21257"/>
    </physiologicalReaction>
</comment>
<feature type="domain" description="Enolpyruvate transferase" evidence="10">
    <location>
        <begin position="7"/>
        <end position="418"/>
    </location>
</feature>
<feature type="binding site" evidence="9">
    <location>
        <position position="383"/>
    </location>
    <ligand>
        <name>phosphoenolpyruvate</name>
        <dbReference type="ChEBI" id="CHEBI:58702"/>
    </ligand>
</feature>
<accession>A0AAF0BFU6</accession>
<dbReference type="EMBL" id="CP116507">
    <property type="protein sequence ID" value="WCG22339.1"/>
    <property type="molecule type" value="Genomic_DNA"/>
</dbReference>
<evidence type="ECO:0000256" key="1">
    <source>
        <dbReference type="ARBA" id="ARBA00002174"/>
    </source>
</evidence>
<evidence type="ECO:0000259" key="10">
    <source>
        <dbReference type="Pfam" id="PF00275"/>
    </source>
</evidence>
<evidence type="ECO:0000256" key="6">
    <source>
        <dbReference type="ARBA" id="ARBA00022679"/>
    </source>
</evidence>
<dbReference type="FunFam" id="3.65.10.10:FF:000005">
    <property type="entry name" value="3-phosphoshikimate 1-carboxyvinyltransferase"/>
    <property type="match status" value="1"/>
</dbReference>
<comment type="function">
    <text evidence="1 9">Catalyzes the transfer of the enolpyruvyl moiety of phosphoenolpyruvate (PEP) to the 5-hydroxyl of shikimate-3-phosphate (S3P) to produce enolpyruvyl shikimate-3-phosphate and inorganic phosphate.</text>
</comment>
<gene>
    <name evidence="9 11" type="primary">aroA</name>
    <name evidence="11" type="ORF">PML95_08025</name>
</gene>
<dbReference type="Gene3D" id="3.65.10.10">
    <property type="entry name" value="Enolpyruvate transferase domain"/>
    <property type="match status" value="2"/>
</dbReference>
<dbReference type="HAMAP" id="MF_00210">
    <property type="entry name" value="EPSP_synth"/>
    <property type="match status" value="1"/>
</dbReference>
<feature type="binding site" evidence="9">
    <location>
        <position position="20"/>
    </location>
    <ligand>
        <name>phosphoenolpyruvate</name>
        <dbReference type="ChEBI" id="CHEBI:58702"/>
    </ligand>
</feature>
<dbReference type="CDD" id="cd01556">
    <property type="entry name" value="EPSP_synthase"/>
    <property type="match status" value="1"/>
</dbReference>
<comment type="subunit">
    <text evidence="9">Monomer.</text>
</comment>
<feature type="binding site" evidence="9">
    <location>
        <position position="25"/>
    </location>
    <ligand>
        <name>3-phosphoshikimate</name>
        <dbReference type="ChEBI" id="CHEBI:145989"/>
    </ligand>
</feature>
<feature type="binding site" evidence="9">
    <location>
        <position position="337"/>
    </location>
    <ligand>
        <name>3-phosphoshikimate</name>
        <dbReference type="ChEBI" id="CHEBI:145989"/>
    </ligand>
</feature>
<keyword evidence="4 9" id="KW-0963">Cytoplasm</keyword>
<dbReference type="GO" id="GO:0009073">
    <property type="term" value="P:aromatic amino acid family biosynthetic process"/>
    <property type="evidence" value="ECO:0007669"/>
    <property type="project" value="UniProtKB-KW"/>
</dbReference>
<evidence type="ECO:0000256" key="9">
    <source>
        <dbReference type="HAMAP-Rule" id="MF_00210"/>
    </source>
</evidence>
<dbReference type="Pfam" id="PF00275">
    <property type="entry name" value="EPSP_synthase"/>
    <property type="match status" value="1"/>
</dbReference>
<keyword evidence="6 9" id="KW-0808">Transferase</keyword>
<feature type="binding site" evidence="9">
    <location>
        <position position="92"/>
    </location>
    <ligand>
        <name>phosphoenolpyruvate</name>
        <dbReference type="ChEBI" id="CHEBI:58702"/>
    </ligand>
</feature>
<evidence type="ECO:0000256" key="8">
    <source>
        <dbReference type="ARBA" id="ARBA00044633"/>
    </source>
</evidence>
<name>A0AAF0BFU6_9ENTE</name>
<dbReference type="RefSeq" id="WP_272163203.1">
    <property type="nucleotide sequence ID" value="NZ_CP116507.1"/>
</dbReference>
<dbReference type="NCBIfam" id="TIGR01356">
    <property type="entry name" value="aroA"/>
    <property type="match status" value="1"/>
</dbReference>
<comment type="subcellular location">
    <subcellularLocation>
        <location evidence="9">Cytoplasm</location>
    </subcellularLocation>
</comment>
<organism evidence="11 12">
    <name type="scientific">Vagococcus lutrae</name>
    <dbReference type="NCBI Taxonomy" id="81947"/>
    <lineage>
        <taxon>Bacteria</taxon>
        <taxon>Bacillati</taxon>
        <taxon>Bacillota</taxon>
        <taxon>Bacilli</taxon>
        <taxon>Lactobacillales</taxon>
        <taxon>Enterococcaceae</taxon>
        <taxon>Vagococcus</taxon>
    </lineage>
</organism>
<feature type="binding site" evidence="9">
    <location>
        <position position="20"/>
    </location>
    <ligand>
        <name>3-phosphoshikimate</name>
        <dbReference type="ChEBI" id="CHEBI:145989"/>
    </ligand>
</feature>
<dbReference type="FunFam" id="3.65.10.10:FF:000006">
    <property type="entry name" value="3-phosphoshikimate 1-carboxyvinyltransferase"/>
    <property type="match status" value="1"/>
</dbReference>
<dbReference type="PANTHER" id="PTHR21090:SF5">
    <property type="entry name" value="PENTAFUNCTIONAL AROM POLYPEPTIDE"/>
    <property type="match status" value="1"/>
</dbReference>
<evidence type="ECO:0000313" key="11">
    <source>
        <dbReference type="EMBL" id="WCG22339.1"/>
    </source>
</evidence>
<dbReference type="GO" id="GO:0009423">
    <property type="term" value="P:chorismate biosynthetic process"/>
    <property type="evidence" value="ECO:0007669"/>
    <property type="project" value="UniProtKB-UniRule"/>
</dbReference>
<keyword evidence="5 9" id="KW-0028">Amino-acid biosynthesis</keyword>
<evidence type="ECO:0000256" key="5">
    <source>
        <dbReference type="ARBA" id="ARBA00022605"/>
    </source>
</evidence>
<feature type="binding site" evidence="9">
    <location>
        <position position="168"/>
    </location>
    <ligand>
        <name>3-phosphoshikimate</name>
        <dbReference type="ChEBI" id="CHEBI:145989"/>
    </ligand>
</feature>
<comment type="pathway">
    <text evidence="2 9">Metabolic intermediate biosynthesis; chorismate biosynthesis; chorismate from D-erythrose 4-phosphate and phosphoenolpyruvate: step 6/7.</text>
</comment>
<reference evidence="11" key="1">
    <citation type="submission" date="2023-01" db="EMBL/GenBank/DDBJ databases">
        <title>Oxazolidinone resistance genes in florfenicol resistant enterococci from beef cattle and veal calves at slaughter.</title>
        <authorList>
            <person name="Biggel M."/>
        </authorList>
    </citation>
    <scope>NUCLEOTIDE SEQUENCE</scope>
    <source>
        <strain evidence="11">K204-1</strain>
    </source>
</reference>
<dbReference type="PANTHER" id="PTHR21090">
    <property type="entry name" value="AROM/DEHYDROQUINATE SYNTHASE"/>
    <property type="match status" value="1"/>
</dbReference>
<feature type="active site" description="Proton acceptor" evidence="9">
    <location>
        <position position="310"/>
    </location>
</feature>
<dbReference type="InterPro" id="IPR006264">
    <property type="entry name" value="EPSP_synthase"/>
</dbReference>
<dbReference type="EC" id="2.5.1.19" evidence="9"/>
<dbReference type="InterPro" id="IPR023193">
    <property type="entry name" value="EPSP_synthase_CS"/>
</dbReference>
<feature type="binding site" evidence="9">
    <location>
        <position position="21"/>
    </location>
    <ligand>
        <name>3-phosphoshikimate</name>
        <dbReference type="ChEBI" id="CHEBI:145989"/>
    </ligand>
</feature>
<dbReference type="PIRSF" id="PIRSF000505">
    <property type="entry name" value="EPSPS"/>
    <property type="match status" value="1"/>
</dbReference>
<evidence type="ECO:0000256" key="7">
    <source>
        <dbReference type="ARBA" id="ARBA00023141"/>
    </source>
</evidence>
<comment type="caution">
    <text evidence="9">Lacks conserved residue(s) required for the propagation of feature annotation.</text>
</comment>
<dbReference type="InterPro" id="IPR036968">
    <property type="entry name" value="Enolpyruvate_Tfrase_sf"/>
</dbReference>
<dbReference type="InterPro" id="IPR013792">
    <property type="entry name" value="RNA3'P_cycl/enolpyr_Trfase_a/b"/>
</dbReference>
<feature type="binding site" evidence="9">
    <location>
        <position position="341"/>
    </location>
    <ligand>
        <name>phosphoenolpyruvate</name>
        <dbReference type="ChEBI" id="CHEBI:58702"/>
    </ligand>
</feature>
<feature type="binding site" evidence="9">
    <location>
        <position position="166"/>
    </location>
    <ligand>
        <name>3-phosphoshikimate</name>
        <dbReference type="ChEBI" id="CHEBI:145989"/>
    </ligand>
</feature>
<comment type="similarity">
    <text evidence="3 9">Belongs to the EPSP synthase family.</text>
</comment>
<dbReference type="GO" id="GO:0003866">
    <property type="term" value="F:3-phosphoshikimate 1-carboxyvinyltransferase activity"/>
    <property type="evidence" value="ECO:0007669"/>
    <property type="project" value="UniProtKB-UniRule"/>
</dbReference>
<dbReference type="PROSITE" id="PS00885">
    <property type="entry name" value="EPSP_SYNTHASE_2"/>
    <property type="match status" value="1"/>
</dbReference>
<dbReference type="SUPFAM" id="SSF55205">
    <property type="entry name" value="EPT/RTPC-like"/>
    <property type="match status" value="1"/>
</dbReference>
<dbReference type="AlphaFoldDB" id="A0AAF0BFU6"/>
<dbReference type="GO" id="GO:0008652">
    <property type="term" value="P:amino acid biosynthetic process"/>
    <property type="evidence" value="ECO:0007669"/>
    <property type="project" value="UniProtKB-KW"/>
</dbReference>
<keyword evidence="7 9" id="KW-0057">Aromatic amino acid biosynthesis</keyword>
<dbReference type="GO" id="GO:0005737">
    <property type="term" value="C:cytoplasm"/>
    <property type="evidence" value="ECO:0007669"/>
    <property type="project" value="UniProtKB-SubCell"/>
</dbReference>